<accession>A0AAD8RS98</accession>
<evidence type="ECO:0000256" key="5">
    <source>
        <dbReference type="ARBA" id="ARBA00023004"/>
    </source>
</evidence>
<comment type="similarity">
    <text evidence="1">Belongs to the carotenoid oxygenase family.</text>
</comment>
<protein>
    <submittedName>
        <fullName evidence="8">Uncharacterized protein</fullName>
    </submittedName>
</protein>
<dbReference type="Pfam" id="PF03055">
    <property type="entry name" value="RPE65"/>
    <property type="match status" value="1"/>
</dbReference>
<keyword evidence="5 6" id="KW-0408">Iron</keyword>
<feature type="binding site" evidence="6">
    <location>
        <position position="666"/>
    </location>
    <ligand>
        <name>Fe cation</name>
        <dbReference type="ChEBI" id="CHEBI:24875"/>
        <note>catalytic</note>
    </ligand>
</feature>
<feature type="binding site" evidence="6">
    <location>
        <position position="335"/>
    </location>
    <ligand>
        <name>Fe cation</name>
        <dbReference type="ChEBI" id="CHEBI:24875"/>
        <note>catalytic</note>
    </ligand>
</feature>
<evidence type="ECO:0000313" key="9">
    <source>
        <dbReference type="Proteomes" id="UP001231189"/>
    </source>
</evidence>
<keyword evidence="3" id="KW-0809">Transit peptide</keyword>
<keyword evidence="4" id="KW-0560">Oxidoreductase</keyword>
<reference evidence="8" key="1">
    <citation type="submission" date="2023-07" db="EMBL/GenBank/DDBJ databases">
        <title>A chromosome-level genome assembly of Lolium multiflorum.</title>
        <authorList>
            <person name="Chen Y."/>
            <person name="Copetti D."/>
            <person name="Kolliker R."/>
            <person name="Studer B."/>
        </authorList>
    </citation>
    <scope>NUCLEOTIDE SEQUENCE</scope>
    <source>
        <strain evidence="8">02402/16</strain>
        <tissue evidence="8">Leaf</tissue>
    </source>
</reference>
<gene>
    <name evidence="8" type="ORF">QYE76_004534</name>
</gene>
<keyword evidence="2 6" id="KW-0479">Metal-binding</keyword>
<evidence type="ECO:0000256" key="3">
    <source>
        <dbReference type="ARBA" id="ARBA00022946"/>
    </source>
</evidence>
<dbReference type="PANTHER" id="PTHR10543">
    <property type="entry name" value="BETA-CAROTENE DIOXYGENASE"/>
    <property type="match status" value="1"/>
</dbReference>
<dbReference type="GO" id="GO:0046872">
    <property type="term" value="F:metal ion binding"/>
    <property type="evidence" value="ECO:0007669"/>
    <property type="project" value="UniProtKB-KW"/>
</dbReference>
<keyword evidence="4" id="KW-0223">Dioxygenase</keyword>
<comment type="cofactor">
    <cofactor evidence="6">
        <name>Fe(2+)</name>
        <dbReference type="ChEBI" id="CHEBI:29033"/>
    </cofactor>
    <text evidence="6">Binds 1 Fe(2+) ion per subunit.</text>
</comment>
<proteinExistence type="inferred from homology"/>
<evidence type="ECO:0000256" key="2">
    <source>
        <dbReference type="ARBA" id="ARBA00022723"/>
    </source>
</evidence>
<dbReference type="Proteomes" id="UP001231189">
    <property type="component" value="Unassembled WGS sequence"/>
</dbReference>
<dbReference type="EMBL" id="JAUUTY010000005">
    <property type="protein sequence ID" value="KAK1630219.1"/>
    <property type="molecule type" value="Genomic_DNA"/>
</dbReference>
<name>A0AAD8RS98_LOLMU</name>
<evidence type="ECO:0000256" key="7">
    <source>
        <dbReference type="SAM" id="MobiDB-lite"/>
    </source>
</evidence>
<dbReference type="AlphaFoldDB" id="A0AAD8RS98"/>
<dbReference type="PANTHER" id="PTHR10543:SF145">
    <property type="entry name" value="OS09G0321200 PROTEIN"/>
    <property type="match status" value="1"/>
</dbReference>
<evidence type="ECO:0000313" key="8">
    <source>
        <dbReference type="EMBL" id="KAK1630219.1"/>
    </source>
</evidence>
<organism evidence="8 9">
    <name type="scientific">Lolium multiflorum</name>
    <name type="common">Italian ryegrass</name>
    <name type="synonym">Lolium perenne subsp. multiflorum</name>
    <dbReference type="NCBI Taxonomy" id="4521"/>
    <lineage>
        <taxon>Eukaryota</taxon>
        <taxon>Viridiplantae</taxon>
        <taxon>Streptophyta</taxon>
        <taxon>Embryophyta</taxon>
        <taxon>Tracheophyta</taxon>
        <taxon>Spermatophyta</taxon>
        <taxon>Magnoliopsida</taxon>
        <taxon>Liliopsida</taxon>
        <taxon>Poales</taxon>
        <taxon>Poaceae</taxon>
        <taxon>BOP clade</taxon>
        <taxon>Pooideae</taxon>
        <taxon>Poodae</taxon>
        <taxon>Poeae</taxon>
        <taxon>Poeae Chloroplast Group 2 (Poeae type)</taxon>
        <taxon>Loliodinae</taxon>
        <taxon>Loliinae</taxon>
        <taxon>Lolium</taxon>
    </lineage>
</organism>
<feature type="binding site" evidence="6">
    <location>
        <position position="448"/>
    </location>
    <ligand>
        <name>Fe cation</name>
        <dbReference type="ChEBI" id="CHEBI:24875"/>
        <note>catalytic</note>
    </ligand>
</feature>
<dbReference type="InterPro" id="IPR004294">
    <property type="entry name" value="Carotenoid_Oase"/>
</dbReference>
<evidence type="ECO:0000256" key="1">
    <source>
        <dbReference type="ARBA" id="ARBA00006787"/>
    </source>
</evidence>
<comment type="caution">
    <text evidence="8">The sequence shown here is derived from an EMBL/GenBank/DDBJ whole genome shotgun (WGS) entry which is preliminary data.</text>
</comment>
<feature type="compositionally biased region" description="Basic and acidic residues" evidence="7">
    <location>
        <begin position="47"/>
        <end position="59"/>
    </location>
</feature>
<dbReference type="GO" id="GO:0009570">
    <property type="term" value="C:chloroplast stroma"/>
    <property type="evidence" value="ECO:0007669"/>
    <property type="project" value="TreeGrafter"/>
</dbReference>
<sequence length="688" mass="77286">MLSSFIPCHYQSHRLTQQATLARTPLNAARVPDYSGHEGRSCCARRITEQREVHSRNQKAEPLTTDDTHDNALDSGRRLQPRTASRSKSLFQELQTKLSFRIDEASKKSLFQELQTQLSFRIDEASKVLKNTPQMLLDAVVDSTFKFSDQTLHPSESNFAPVDEIGGPIEILQIEGEIPEDFPEGVYIRNGSNPLFGALHSTASVFGESSEIWVEGEGMLHAVYFTKSCSASWSVSYANRYVQSETLKIEQARQKPCFLPAIEGDSPAIIVAYILNYLRFGKVNKNISNTNVFEHAGRVYAVAESHQPQEICLRNLETGNTWDIGGEWDRPFTAHPKVAPGSGELVIFGSDAKRPFLVVGVVSDDGTKLKHKVDVKLDRSTLCHDIGVTLKYTIILDLPLTIDIDRLTKGGQLIEFEKGSYSRIGVMPRYGDAESVTWFDLEPLCMFHLINCFEEGDEVVVQGFRSADSIIPGPRLNKQDMVPETTELTKHGKTRKHEINEKLFSRLYEWRLNLETKTVSGEYLTGTKWSLEFPMIHNNYTGVRHNYAYAQIVDSLTRTGGNSEKVLPKYGSLAKLCLEQRENVTETSAKDLVKMEIHRLGEDQFCSGASFVPRVGGTHEDDGWIISFVHDEKTNTSQVHIIDTQRFEGAPVAKITLPQRVPYGFHGTFIHSNTNGRVNTKPAKNWTA</sequence>
<dbReference type="GO" id="GO:0010436">
    <property type="term" value="F:carotenoid dioxygenase activity"/>
    <property type="evidence" value="ECO:0007669"/>
    <property type="project" value="TreeGrafter"/>
</dbReference>
<dbReference type="GO" id="GO:0016121">
    <property type="term" value="P:carotene catabolic process"/>
    <property type="evidence" value="ECO:0007669"/>
    <property type="project" value="TreeGrafter"/>
</dbReference>
<evidence type="ECO:0000256" key="6">
    <source>
        <dbReference type="PIRSR" id="PIRSR604294-1"/>
    </source>
</evidence>
<keyword evidence="9" id="KW-1185">Reference proteome</keyword>
<feature type="region of interest" description="Disordered" evidence="7">
    <location>
        <begin position="47"/>
        <end position="88"/>
    </location>
</feature>
<evidence type="ECO:0000256" key="4">
    <source>
        <dbReference type="ARBA" id="ARBA00022964"/>
    </source>
</evidence>
<feature type="binding site" evidence="6">
    <location>
        <position position="384"/>
    </location>
    <ligand>
        <name>Fe cation</name>
        <dbReference type="ChEBI" id="CHEBI:24875"/>
        <note>catalytic</note>
    </ligand>
</feature>
<feature type="compositionally biased region" description="Basic and acidic residues" evidence="7">
    <location>
        <begin position="66"/>
        <end position="77"/>
    </location>
</feature>